<comment type="caution">
    <text evidence="2">The sequence shown here is derived from an EMBL/GenBank/DDBJ whole genome shotgun (WGS) entry which is preliminary data.</text>
</comment>
<dbReference type="InterPro" id="IPR011009">
    <property type="entry name" value="Kinase-like_dom_sf"/>
</dbReference>
<evidence type="ECO:0000259" key="1">
    <source>
        <dbReference type="SMART" id="SM00587"/>
    </source>
</evidence>
<dbReference type="RefSeq" id="WP_070123242.1">
    <property type="nucleotide sequence ID" value="NZ_MDHN01000003.1"/>
</dbReference>
<dbReference type="SUPFAM" id="SSF56112">
    <property type="entry name" value="Protein kinase-like (PK-like)"/>
    <property type="match status" value="1"/>
</dbReference>
<evidence type="ECO:0000313" key="2">
    <source>
        <dbReference type="EMBL" id="OFC72618.1"/>
    </source>
</evidence>
<organism evidence="2 3">
    <name type="scientific">Alteromonas confluentis</name>
    <dbReference type="NCBI Taxonomy" id="1656094"/>
    <lineage>
        <taxon>Bacteria</taxon>
        <taxon>Pseudomonadati</taxon>
        <taxon>Pseudomonadota</taxon>
        <taxon>Gammaproteobacteria</taxon>
        <taxon>Alteromonadales</taxon>
        <taxon>Alteromonadaceae</taxon>
        <taxon>Alteromonas/Salinimonas group</taxon>
        <taxon>Alteromonas</taxon>
    </lineage>
</organism>
<reference evidence="2 3" key="1">
    <citation type="submission" date="2016-08" db="EMBL/GenBank/DDBJ databases">
        <authorList>
            <person name="Seilhamer J.J."/>
        </authorList>
    </citation>
    <scope>NUCLEOTIDE SEQUENCE [LARGE SCALE GENOMIC DNA]</scope>
    <source>
        <strain evidence="2 3">KCTC 42603</strain>
    </source>
</reference>
<proteinExistence type="predicted"/>
<dbReference type="Pfam" id="PF02958">
    <property type="entry name" value="EcKL"/>
    <property type="match status" value="2"/>
</dbReference>
<keyword evidence="3" id="KW-1185">Reference proteome</keyword>
<gene>
    <name evidence="2" type="ORF">BFC18_01835</name>
</gene>
<dbReference type="PANTHER" id="PTHR11012:SF30">
    <property type="entry name" value="PROTEIN KINASE-LIKE DOMAIN-CONTAINING"/>
    <property type="match status" value="1"/>
</dbReference>
<protein>
    <recommendedName>
        <fullName evidence="1">CHK kinase-like domain-containing protein</fullName>
    </recommendedName>
</protein>
<dbReference type="InterPro" id="IPR015897">
    <property type="entry name" value="CHK_kinase-like"/>
</dbReference>
<dbReference type="Gene3D" id="3.90.1200.10">
    <property type="match status" value="1"/>
</dbReference>
<dbReference type="OrthoDB" id="9769860at2"/>
<sequence>MSNSPLLPFLNWLNQVSDLEFEKPQHIQTLWSGYGACFRAFSVQSHEPVVIKCVKPEQASSHPKGWKTSASHERKLRSFEVEHYFYKHLQKHTDSQCRVPVYAGGCQEQDSHLIILEDLDAAGFNRRESVLSTAQCEVVLIWLAEFHASFLGLKDEHVWEEGTYWHLNTRQDEWHAMEAGELKDKASAIANTLKNAKYQTLLHGDAKVANFCFTDDLSHCAAVDFQYTGYGVGVKDVAYFIGSALSEQEQRDATAHCLNVYFNALQQALSRKHPSVDASKLIAEWRGLYNLACADFYRFLAGWSPDHWKLNRPLSDACQIALSSLL</sequence>
<dbReference type="PANTHER" id="PTHR11012">
    <property type="entry name" value="PROTEIN KINASE-LIKE DOMAIN-CONTAINING"/>
    <property type="match status" value="1"/>
</dbReference>
<dbReference type="Proteomes" id="UP000175691">
    <property type="component" value="Unassembled WGS sequence"/>
</dbReference>
<dbReference type="AlphaFoldDB" id="A0A1E7ZGH3"/>
<dbReference type="SMART" id="SM00587">
    <property type="entry name" value="CHK"/>
    <property type="match status" value="1"/>
</dbReference>
<dbReference type="InterPro" id="IPR004119">
    <property type="entry name" value="EcKL"/>
</dbReference>
<accession>A0A1E7ZGH3</accession>
<dbReference type="EMBL" id="MDHN01000003">
    <property type="protein sequence ID" value="OFC72618.1"/>
    <property type="molecule type" value="Genomic_DNA"/>
</dbReference>
<evidence type="ECO:0000313" key="3">
    <source>
        <dbReference type="Proteomes" id="UP000175691"/>
    </source>
</evidence>
<dbReference type="STRING" id="1656094.BFC18_01835"/>
<feature type="domain" description="CHK kinase-like" evidence="1">
    <location>
        <begin position="114"/>
        <end position="271"/>
    </location>
</feature>
<name>A0A1E7ZGH3_9ALTE</name>